<comment type="subcellular location">
    <subcellularLocation>
        <location evidence="1">Cytoplasm</location>
    </subcellularLocation>
</comment>
<protein>
    <recommendedName>
        <fullName evidence="3">tRNA threonylcarbamoyladenosine biosynthesis protein TsaE</fullName>
    </recommendedName>
    <alternativeName>
        <fullName evidence="10">t(6)A37 threonylcarbamoyladenosine biosynthesis protein TsaE</fullName>
    </alternativeName>
</protein>
<dbReference type="Proteomes" id="UP000184240">
    <property type="component" value="Unassembled WGS sequence"/>
</dbReference>
<name>A0A1M5XR52_9FLAO</name>
<dbReference type="EMBL" id="QOVN01000002">
    <property type="protein sequence ID" value="RXG30207.1"/>
    <property type="molecule type" value="Genomic_DNA"/>
</dbReference>
<dbReference type="GO" id="GO:0005737">
    <property type="term" value="C:cytoplasm"/>
    <property type="evidence" value="ECO:0007669"/>
    <property type="project" value="UniProtKB-SubCell"/>
</dbReference>
<evidence type="ECO:0000256" key="1">
    <source>
        <dbReference type="ARBA" id="ARBA00004496"/>
    </source>
</evidence>
<dbReference type="PANTHER" id="PTHR33540:SF2">
    <property type="entry name" value="TRNA THREONYLCARBAMOYLADENOSINE BIOSYNTHESIS PROTEIN TSAE"/>
    <property type="match status" value="1"/>
</dbReference>
<dbReference type="GO" id="GO:0005524">
    <property type="term" value="F:ATP binding"/>
    <property type="evidence" value="ECO:0007669"/>
    <property type="project" value="UniProtKB-KW"/>
</dbReference>
<reference evidence="13" key="2">
    <citation type="submission" date="2016-11" db="EMBL/GenBank/DDBJ databases">
        <authorList>
            <person name="Varghese N."/>
            <person name="Submissions S."/>
        </authorList>
    </citation>
    <scope>NUCLEOTIDE SEQUENCE [LARGE SCALE GENOMIC DNA]</scope>
    <source>
        <strain evidence="13">DSM 19859</strain>
    </source>
</reference>
<dbReference type="RefSeq" id="WP_072982153.1">
    <property type="nucleotide sequence ID" value="NZ_FQXT01000003.1"/>
</dbReference>
<evidence type="ECO:0000256" key="10">
    <source>
        <dbReference type="ARBA" id="ARBA00032441"/>
    </source>
</evidence>
<dbReference type="GO" id="GO:0046872">
    <property type="term" value="F:metal ion binding"/>
    <property type="evidence" value="ECO:0007669"/>
    <property type="project" value="UniProtKB-KW"/>
</dbReference>
<dbReference type="PANTHER" id="PTHR33540">
    <property type="entry name" value="TRNA THREONYLCARBAMOYLADENOSINE BIOSYNTHESIS PROTEIN TSAE"/>
    <property type="match status" value="1"/>
</dbReference>
<organism evidence="12 13">
    <name type="scientific">Leeuwenhoekiella palythoae</name>
    <dbReference type="NCBI Taxonomy" id="573501"/>
    <lineage>
        <taxon>Bacteria</taxon>
        <taxon>Pseudomonadati</taxon>
        <taxon>Bacteroidota</taxon>
        <taxon>Flavobacteriia</taxon>
        <taxon>Flavobacteriales</taxon>
        <taxon>Flavobacteriaceae</taxon>
        <taxon>Leeuwenhoekiella</taxon>
    </lineage>
</organism>
<evidence type="ECO:0000256" key="4">
    <source>
        <dbReference type="ARBA" id="ARBA00022490"/>
    </source>
</evidence>
<comment type="similarity">
    <text evidence="2">Belongs to the TsaE family.</text>
</comment>
<dbReference type="Pfam" id="PF02367">
    <property type="entry name" value="TsaE"/>
    <property type="match status" value="1"/>
</dbReference>
<reference evidence="12" key="1">
    <citation type="submission" date="2016-11" db="EMBL/GenBank/DDBJ databases">
        <authorList>
            <person name="Jaros S."/>
            <person name="Januszkiewicz K."/>
            <person name="Wedrychowicz H."/>
        </authorList>
    </citation>
    <scope>NUCLEOTIDE SEQUENCE [LARGE SCALE GENOMIC DNA]</scope>
    <source>
        <strain evidence="12">DSM 19859</strain>
    </source>
</reference>
<reference evidence="11 14" key="3">
    <citation type="submission" date="2018-07" db="EMBL/GenBank/DDBJ databases">
        <title>Leeuwenhoekiella genomics.</title>
        <authorList>
            <person name="Tahon G."/>
            <person name="Willems A."/>
        </authorList>
    </citation>
    <scope>NUCLEOTIDE SEQUENCE [LARGE SCALE GENOMIC DNA]</scope>
    <source>
        <strain evidence="11 14">LMG 24856</strain>
    </source>
</reference>
<sequence>MEYTYALDQIDEVAEALIKNLKFSTILFYGDLGAGKTTLIKALVKRLGSADNVSSPTFSLINEYKTDAGASIFHLDLYRLKDENEAYDLGIEELLETDSLKLIEWPQKINSLLDDEVHSARIFSTKDNVRTLEFL</sequence>
<evidence type="ECO:0000256" key="3">
    <source>
        <dbReference type="ARBA" id="ARBA00019010"/>
    </source>
</evidence>
<evidence type="ECO:0000256" key="9">
    <source>
        <dbReference type="ARBA" id="ARBA00022842"/>
    </source>
</evidence>
<dbReference type="InterPro" id="IPR027417">
    <property type="entry name" value="P-loop_NTPase"/>
</dbReference>
<dbReference type="GO" id="GO:0002949">
    <property type="term" value="P:tRNA threonylcarbamoyladenosine modification"/>
    <property type="evidence" value="ECO:0007669"/>
    <property type="project" value="InterPro"/>
</dbReference>
<dbReference type="STRING" id="573501.SAMN04487999_1661"/>
<evidence type="ECO:0000256" key="8">
    <source>
        <dbReference type="ARBA" id="ARBA00022840"/>
    </source>
</evidence>
<dbReference type="InterPro" id="IPR003442">
    <property type="entry name" value="T6A_TsaE"/>
</dbReference>
<keyword evidence="7" id="KW-0547">Nucleotide-binding</keyword>
<gene>
    <name evidence="11" type="ORF">DSM01_956</name>
    <name evidence="12" type="ORF">SAMN04487999_1661</name>
</gene>
<proteinExistence type="inferred from homology"/>
<evidence type="ECO:0000256" key="6">
    <source>
        <dbReference type="ARBA" id="ARBA00022723"/>
    </source>
</evidence>
<keyword evidence="9" id="KW-0460">Magnesium</keyword>
<dbReference type="Gene3D" id="3.40.50.300">
    <property type="entry name" value="P-loop containing nucleotide triphosphate hydrolases"/>
    <property type="match status" value="1"/>
</dbReference>
<evidence type="ECO:0000256" key="5">
    <source>
        <dbReference type="ARBA" id="ARBA00022694"/>
    </source>
</evidence>
<keyword evidence="6" id="KW-0479">Metal-binding</keyword>
<evidence type="ECO:0000256" key="7">
    <source>
        <dbReference type="ARBA" id="ARBA00022741"/>
    </source>
</evidence>
<evidence type="ECO:0000313" key="12">
    <source>
        <dbReference type="EMBL" id="SHI02270.1"/>
    </source>
</evidence>
<keyword evidence="4" id="KW-0963">Cytoplasm</keyword>
<dbReference type="SUPFAM" id="SSF52540">
    <property type="entry name" value="P-loop containing nucleoside triphosphate hydrolases"/>
    <property type="match status" value="1"/>
</dbReference>
<evidence type="ECO:0000313" key="13">
    <source>
        <dbReference type="Proteomes" id="UP000184240"/>
    </source>
</evidence>
<evidence type="ECO:0000256" key="2">
    <source>
        <dbReference type="ARBA" id="ARBA00007599"/>
    </source>
</evidence>
<keyword evidence="8" id="KW-0067">ATP-binding</keyword>
<dbReference type="AlphaFoldDB" id="A0A1M5XR52"/>
<evidence type="ECO:0000313" key="11">
    <source>
        <dbReference type="EMBL" id="RXG30207.1"/>
    </source>
</evidence>
<dbReference type="OrthoDB" id="9815896at2"/>
<evidence type="ECO:0000313" key="14">
    <source>
        <dbReference type="Proteomes" id="UP000290037"/>
    </source>
</evidence>
<dbReference type="Proteomes" id="UP000290037">
    <property type="component" value="Unassembled WGS sequence"/>
</dbReference>
<keyword evidence="14" id="KW-1185">Reference proteome</keyword>
<accession>A0A1M5XR52</accession>
<dbReference type="NCBIfam" id="TIGR00150">
    <property type="entry name" value="T6A_YjeE"/>
    <property type="match status" value="1"/>
</dbReference>
<keyword evidence="5" id="KW-0819">tRNA processing</keyword>
<dbReference type="EMBL" id="FQXT01000003">
    <property type="protein sequence ID" value="SHI02270.1"/>
    <property type="molecule type" value="Genomic_DNA"/>
</dbReference>